<dbReference type="EMBL" id="RCOR01000025">
    <property type="protein sequence ID" value="RSN68714.1"/>
    <property type="molecule type" value="Genomic_DNA"/>
</dbReference>
<gene>
    <name evidence="2" type="ORF">D9Q81_05185</name>
</gene>
<accession>A0A3R9RIF8</accession>
<name>A0A3R9RIF8_9CREN</name>
<dbReference type="AlphaFoldDB" id="A0A3R9RIF8"/>
<feature type="transmembrane region" description="Helical" evidence="1">
    <location>
        <begin position="20"/>
        <end position="38"/>
    </location>
</feature>
<protein>
    <submittedName>
        <fullName evidence="2">Uncharacterized protein</fullName>
    </submittedName>
</protein>
<keyword evidence="1" id="KW-0812">Transmembrane</keyword>
<sequence length="72" mass="7663">MLVSFMIASLILQILVGDGYAGYFLIVTYMSLILLIPIELLASALASRGLALNPIWISMVLGLLLGAVTPIT</sequence>
<organism evidence="2 3">
    <name type="scientific">Candidatus Korarchaeum cryptofilum</name>
    <dbReference type="NCBI Taxonomy" id="498846"/>
    <lineage>
        <taxon>Archaea</taxon>
        <taxon>Thermoproteota</taxon>
        <taxon>Candidatus Korarchaeia</taxon>
        <taxon>Candidatus Korarchaeales</taxon>
        <taxon>Candidatus Korarchaeaceae</taxon>
        <taxon>Candidatus Korarchaeum</taxon>
    </lineage>
</organism>
<keyword evidence="1" id="KW-0472">Membrane</keyword>
<evidence type="ECO:0000313" key="2">
    <source>
        <dbReference type="EMBL" id="RSN68714.1"/>
    </source>
</evidence>
<proteinExistence type="predicted"/>
<keyword evidence="1" id="KW-1133">Transmembrane helix</keyword>
<evidence type="ECO:0000256" key="1">
    <source>
        <dbReference type="SAM" id="Phobius"/>
    </source>
</evidence>
<dbReference type="Proteomes" id="UP000278149">
    <property type="component" value="Unassembled WGS sequence"/>
</dbReference>
<reference evidence="2 3" key="1">
    <citation type="submission" date="2018-10" db="EMBL/GenBank/DDBJ databases">
        <title>Co-occurring genomic capacity for anaerobic methane metabolism and dissimilatory sulfite reduction discovered in the Korarchaeota.</title>
        <authorList>
            <person name="Mckay L.J."/>
            <person name="Dlakic M."/>
            <person name="Fields M.W."/>
            <person name="Delmont T.O."/>
            <person name="Eren A.M."/>
            <person name="Jay Z.J."/>
            <person name="Klingelsmith K.B."/>
            <person name="Rusch D.B."/>
            <person name="Inskeep W.P."/>
        </authorList>
    </citation>
    <scope>NUCLEOTIDE SEQUENCE [LARGE SCALE GENOMIC DNA]</scope>
    <source>
        <strain evidence="2 3">WS</strain>
    </source>
</reference>
<evidence type="ECO:0000313" key="3">
    <source>
        <dbReference type="Proteomes" id="UP000278149"/>
    </source>
</evidence>
<comment type="caution">
    <text evidence="2">The sequence shown here is derived from an EMBL/GenBank/DDBJ whole genome shotgun (WGS) entry which is preliminary data.</text>
</comment>
<feature type="transmembrane region" description="Helical" evidence="1">
    <location>
        <begin position="50"/>
        <end position="71"/>
    </location>
</feature>